<dbReference type="KEGG" id="noa:BKM31_12695"/>
<dbReference type="PANTHER" id="PTHR43280">
    <property type="entry name" value="ARAC-FAMILY TRANSCRIPTIONAL REGULATOR"/>
    <property type="match status" value="1"/>
</dbReference>
<organism evidence="5 6">
    <name type="scientific">[Actinomadura] parvosata subsp. kistnae</name>
    <dbReference type="NCBI Taxonomy" id="1909395"/>
    <lineage>
        <taxon>Bacteria</taxon>
        <taxon>Bacillati</taxon>
        <taxon>Actinomycetota</taxon>
        <taxon>Actinomycetes</taxon>
        <taxon>Streptosporangiales</taxon>
        <taxon>Streptosporangiaceae</taxon>
        <taxon>Nonomuraea</taxon>
    </lineage>
</organism>
<dbReference type="OrthoDB" id="9799345at2"/>
<dbReference type="SMART" id="SM00342">
    <property type="entry name" value="HTH_ARAC"/>
    <property type="match status" value="1"/>
</dbReference>
<dbReference type="InterPro" id="IPR020449">
    <property type="entry name" value="Tscrpt_reg_AraC-type_HTH"/>
</dbReference>
<sequence length="326" mass="36563">MNVVSTDKVPAAERFTFWREVSSKAWMPKDAHCEAHLAARFRAQVAIGEMGPVQWTLLTTTPYSVRRTPELIRRCDPETFLLSCTIRGHVVMEQNGRQADFAVGDLGLYHSSRPYLGRLLPAAEPSRLLILSFPRSSLPLPPRDLHDLTTVRMPGDRGIGSLSSRILRQLARHLPKLSDTETSRLSTLALDVLTLALADALGTEGLVPPHARQRALTTRIHAFIHDNLSDPRLTPGTIAAAHHISRSYLHKLFRRQGRTVAGYIRERRLERCRRDLADPLLAAHPIHAIAARWGFTSPAHFSQAFRDAYGLSPRQFRRDSGTVHPD</sequence>
<protein>
    <recommendedName>
        <fullName evidence="4">HTH araC/xylS-type domain-containing protein</fullName>
    </recommendedName>
</protein>
<dbReference type="InterPro" id="IPR009057">
    <property type="entry name" value="Homeodomain-like_sf"/>
</dbReference>
<dbReference type="STRING" id="1909395.BKM31_12695"/>
<dbReference type="InterPro" id="IPR035418">
    <property type="entry name" value="AraC-bd_2"/>
</dbReference>
<accession>A0A1V0AJK5</accession>
<keyword evidence="2" id="KW-0238">DNA-binding</keyword>
<dbReference type="PRINTS" id="PR00032">
    <property type="entry name" value="HTHARAC"/>
</dbReference>
<dbReference type="SUPFAM" id="SSF46689">
    <property type="entry name" value="Homeodomain-like"/>
    <property type="match status" value="1"/>
</dbReference>
<evidence type="ECO:0000259" key="4">
    <source>
        <dbReference type="PROSITE" id="PS01124"/>
    </source>
</evidence>
<gene>
    <name evidence="5" type="ORF">BKM31_12695</name>
</gene>
<keyword evidence="3" id="KW-0804">Transcription</keyword>
<dbReference type="Pfam" id="PF14525">
    <property type="entry name" value="AraC_binding_2"/>
    <property type="match status" value="1"/>
</dbReference>
<proteinExistence type="predicted"/>
<dbReference type="GO" id="GO:0043565">
    <property type="term" value="F:sequence-specific DNA binding"/>
    <property type="evidence" value="ECO:0007669"/>
    <property type="project" value="InterPro"/>
</dbReference>
<dbReference type="AlphaFoldDB" id="A0A1V0AJK5"/>
<evidence type="ECO:0000313" key="5">
    <source>
        <dbReference type="EMBL" id="AQZ70349.1"/>
    </source>
</evidence>
<dbReference type="PROSITE" id="PS01124">
    <property type="entry name" value="HTH_ARAC_FAMILY_2"/>
    <property type="match status" value="1"/>
</dbReference>
<dbReference type="PANTHER" id="PTHR43280:SF31">
    <property type="entry name" value="TRANSCRIPTIONAL REGULATORY PROTEIN"/>
    <property type="match status" value="1"/>
</dbReference>
<name>A0A1V0AJK5_9ACTN</name>
<dbReference type="Proteomes" id="UP000190797">
    <property type="component" value="Chromosome"/>
</dbReference>
<evidence type="ECO:0000256" key="1">
    <source>
        <dbReference type="ARBA" id="ARBA00023015"/>
    </source>
</evidence>
<dbReference type="InterPro" id="IPR018060">
    <property type="entry name" value="HTH_AraC"/>
</dbReference>
<dbReference type="Pfam" id="PF12833">
    <property type="entry name" value="HTH_18"/>
    <property type="match status" value="1"/>
</dbReference>
<feature type="domain" description="HTH araC/xylS-type" evidence="4">
    <location>
        <begin position="218"/>
        <end position="319"/>
    </location>
</feature>
<dbReference type="EMBL" id="CP017717">
    <property type="protein sequence ID" value="AQZ70349.1"/>
    <property type="molecule type" value="Genomic_DNA"/>
</dbReference>
<keyword evidence="6" id="KW-1185">Reference proteome</keyword>
<dbReference type="GO" id="GO:0003700">
    <property type="term" value="F:DNA-binding transcription factor activity"/>
    <property type="evidence" value="ECO:0007669"/>
    <property type="project" value="InterPro"/>
</dbReference>
<keyword evidence="1" id="KW-0805">Transcription regulation</keyword>
<evidence type="ECO:0000256" key="3">
    <source>
        <dbReference type="ARBA" id="ARBA00023163"/>
    </source>
</evidence>
<dbReference type="Gene3D" id="1.10.10.60">
    <property type="entry name" value="Homeodomain-like"/>
    <property type="match status" value="1"/>
</dbReference>
<evidence type="ECO:0000256" key="2">
    <source>
        <dbReference type="ARBA" id="ARBA00023125"/>
    </source>
</evidence>
<evidence type="ECO:0000313" key="6">
    <source>
        <dbReference type="Proteomes" id="UP000190797"/>
    </source>
</evidence>
<reference evidence="6" key="1">
    <citation type="journal article" date="2017" name="Med. Chem. Commun.">
        <title>Nonomuraea sp. ATCC 55076 harbours the largest actinomycete chromosome to date and the kistamicin biosynthetic gene cluster.</title>
        <authorList>
            <person name="Nazari B."/>
            <person name="Forneris C.C."/>
            <person name="Gibson M.I."/>
            <person name="Moon K."/>
            <person name="Schramma K.R."/>
            <person name="Seyedsayamdost M.R."/>
        </authorList>
    </citation>
    <scope>NUCLEOTIDE SEQUENCE [LARGE SCALE GENOMIC DNA]</scope>
    <source>
        <strain evidence="6">ATCC 55076</strain>
    </source>
</reference>